<dbReference type="GO" id="GO:0008514">
    <property type="term" value="F:organic anion transmembrane transporter activity"/>
    <property type="evidence" value="ECO:0007669"/>
    <property type="project" value="UniProtKB-ARBA"/>
</dbReference>
<dbReference type="PANTHER" id="PTHR10283">
    <property type="entry name" value="SOLUTE CARRIER FAMILY 13 MEMBER"/>
    <property type="match status" value="1"/>
</dbReference>
<dbReference type="GO" id="GO:0005886">
    <property type="term" value="C:plasma membrane"/>
    <property type="evidence" value="ECO:0007669"/>
    <property type="project" value="TreeGrafter"/>
</dbReference>
<dbReference type="InterPro" id="IPR001898">
    <property type="entry name" value="SLC13A/DASS"/>
</dbReference>
<dbReference type="Pfam" id="PF00939">
    <property type="entry name" value="Na_sulph_symp"/>
    <property type="match status" value="1"/>
</dbReference>
<evidence type="ECO:0000256" key="5">
    <source>
        <dbReference type="ARBA" id="ARBA00022989"/>
    </source>
</evidence>
<keyword evidence="10" id="KW-1185">Reference proteome</keyword>
<accession>A0A6I5ZNY5</accession>
<proteinExistence type="inferred from homology"/>
<feature type="transmembrane region" description="Helical" evidence="8">
    <location>
        <begin position="500"/>
        <end position="521"/>
    </location>
</feature>
<name>A0A6I5ZNY5_9FIRM</name>
<dbReference type="OrthoDB" id="37272at2"/>
<dbReference type="AlphaFoldDB" id="A0A6I5ZNY5"/>
<feature type="transmembrane region" description="Helical" evidence="8">
    <location>
        <begin position="41"/>
        <end position="58"/>
    </location>
</feature>
<comment type="similarity">
    <text evidence="2">Belongs to the SLC13A/DASS transporter (TC 2.A.47) family. NADC subfamily.</text>
</comment>
<feature type="transmembrane region" description="Helical" evidence="8">
    <location>
        <begin position="149"/>
        <end position="172"/>
    </location>
</feature>
<evidence type="ECO:0000313" key="9">
    <source>
        <dbReference type="EMBL" id="QGP91508.1"/>
    </source>
</evidence>
<evidence type="ECO:0000256" key="2">
    <source>
        <dbReference type="ARBA" id="ARBA00006772"/>
    </source>
</evidence>
<evidence type="ECO:0000256" key="4">
    <source>
        <dbReference type="ARBA" id="ARBA00022692"/>
    </source>
</evidence>
<feature type="transmembrane region" description="Helical" evidence="8">
    <location>
        <begin position="334"/>
        <end position="352"/>
    </location>
</feature>
<feature type="transmembrane region" description="Helical" evidence="8">
    <location>
        <begin position="247"/>
        <end position="266"/>
    </location>
</feature>
<gene>
    <name evidence="9" type="primary">sdcS</name>
    <name evidence="9" type="ORF">MGLY_08430</name>
</gene>
<evidence type="ECO:0000256" key="1">
    <source>
        <dbReference type="ARBA" id="ARBA00004141"/>
    </source>
</evidence>
<feature type="transmembrane region" description="Helical" evidence="8">
    <location>
        <begin position="118"/>
        <end position="137"/>
    </location>
</feature>
<evidence type="ECO:0000256" key="7">
    <source>
        <dbReference type="ARBA" id="ARBA00031174"/>
    </source>
</evidence>
<evidence type="ECO:0000256" key="6">
    <source>
        <dbReference type="ARBA" id="ARBA00023136"/>
    </source>
</evidence>
<dbReference type="Proteomes" id="UP000425916">
    <property type="component" value="Chromosome"/>
</dbReference>
<dbReference type="GO" id="GO:1905039">
    <property type="term" value="P:carboxylic acid transmembrane transport"/>
    <property type="evidence" value="ECO:0007669"/>
    <property type="project" value="UniProtKB-ARBA"/>
</dbReference>
<keyword evidence="4 8" id="KW-0812">Transmembrane</keyword>
<dbReference type="RefSeq" id="WP_156272029.1">
    <property type="nucleotide sequence ID" value="NZ_CP046244.1"/>
</dbReference>
<protein>
    <recommendedName>
        <fullName evidence="3">Sodium-dependent dicarboxylate transporter SdcS</fullName>
    </recommendedName>
    <alternativeName>
        <fullName evidence="7">Na(+)/dicarboxylate symporter</fullName>
    </alternativeName>
</protein>
<feature type="transmembrane region" description="Helical" evidence="8">
    <location>
        <begin position="301"/>
        <end position="322"/>
    </location>
</feature>
<sequence length="526" mass="56776">MSGNVPPKSQMSMSSGWKSFDELKEKYSPAEIKFEKGRRTVGLWLGPLLFLLILVMPTPSGMTLKGQQVLAITIWTITWWVCEPIPIPATGLLPFILIPAMGIMNFKDIFAVLGHENNWLMIGAYIFIGALVEHGFTRRTALWILSRRFAATSPFALIASYTAAVAIVSAFLSNIACTMLFLVIGAGIAEALAVNEEHPLSKTMKFGAAYGSQAGGLITPIGSPNTNFLAMGLIASLTKFTIRFGDWMAFGVPFGIIMFLVIVIYFRGMFKLELANLERAREYAERELKAMGPLSVGERNALIVLALAIILWLVPSFASAIAGPNAALTKTLDTVLNGSVVALLAAVLAFLLPVDWKERKFTINWTNTERAINWGAIIIVTTGFALGNAMNAKDVGLVAWSAKELAVLFQGASPWLIVLGFTFIGVLLTQFIPNVPAIGMLIPIAVPAAVAVGLNPVAMGLTIAVACQQSYAMPIAAPQMALVYGSGGLKITEFVKVGSLLSLISIPVTAFIVYYYTAWLFPYVPK</sequence>
<evidence type="ECO:0000256" key="8">
    <source>
        <dbReference type="SAM" id="Phobius"/>
    </source>
</evidence>
<dbReference type="EMBL" id="CP046244">
    <property type="protein sequence ID" value="QGP91508.1"/>
    <property type="molecule type" value="Genomic_DNA"/>
</dbReference>
<feature type="transmembrane region" description="Helical" evidence="8">
    <location>
        <begin position="372"/>
        <end position="391"/>
    </location>
</feature>
<organism evidence="9 10">
    <name type="scientific">Neomoorella glycerini</name>
    <dbReference type="NCBI Taxonomy" id="55779"/>
    <lineage>
        <taxon>Bacteria</taxon>
        <taxon>Bacillati</taxon>
        <taxon>Bacillota</taxon>
        <taxon>Clostridia</taxon>
        <taxon>Neomoorellales</taxon>
        <taxon>Neomoorellaceae</taxon>
        <taxon>Neomoorella</taxon>
    </lineage>
</organism>
<reference evidence="9 10" key="1">
    <citation type="submission" date="2019-11" db="EMBL/GenBank/DDBJ databases">
        <title>Genome sequence of Moorella glycerini DSM11254.</title>
        <authorList>
            <person name="Poehlein A."/>
            <person name="Boeer T."/>
            <person name="Daniel R."/>
        </authorList>
    </citation>
    <scope>NUCLEOTIDE SEQUENCE [LARGE SCALE GENOMIC DNA]</scope>
    <source>
        <strain evidence="9 10">DSM 11254</strain>
    </source>
</reference>
<comment type="subcellular location">
    <subcellularLocation>
        <location evidence="1">Membrane</location>
        <topology evidence="1">Multi-pass membrane protein</topology>
    </subcellularLocation>
</comment>
<keyword evidence="6 8" id="KW-0472">Membrane</keyword>
<evidence type="ECO:0000313" key="10">
    <source>
        <dbReference type="Proteomes" id="UP000425916"/>
    </source>
</evidence>
<evidence type="ECO:0000256" key="3">
    <source>
        <dbReference type="ARBA" id="ARBA00020150"/>
    </source>
</evidence>
<feature type="transmembrane region" description="Helical" evidence="8">
    <location>
        <begin position="178"/>
        <end position="195"/>
    </location>
</feature>
<keyword evidence="5 8" id="KW-1133">Transmembrane helix</keyword>
<feature type="transmembrane region" description="Helical" evidence="8">
    <location>
        <begin position="412"/>
        <end position="432"/>
    </location>
</feature>
<dbReference type="PANTHER" id="PTHR10283:SF82">
    <property type="entry name" value="SOLUTE CARRIER FAMILY 13 MEMBER 2"/>
    <property type="match status" value="1"/>
</dbReference>